<dbReference type="EMBL" id="CABVQS010000025">
    <property type="protein sequence ID" value="VWD48891.1"/>
    <property type="molecule type" value="Genomic_DNA"/>
</dbReference>
<evidence type="ECO:0000256" key="1">
    <source>
        <dbReference type="SAM" id="MobiDB-lite"/>
    </source>
</evidence>
<gene>
    <name evidence="2" type="ORF">BCO71033_05153</name>
</gene>
<feature type="region of interest" description="Disordered" evidence="1">
    <location>
        <begin position="1"/>
        <end position="55"/>
    </location>
</feature>
<accession>A0A6P3ANH0</accession>
<organism evidence="2 3">
    <name type="scientific">Burkholderia contaminans</name>
    <dbReference type="NCBI Taxonomy" id="488447"/>
    <lineage>
        <taxon>Bacteria</taxon>
        <taxon>Pseudomonadati</taxon>
        <taxon>Pseudomonadota</taxon>
        <taxon>Betaproteobacteria</taxon>
        <taxon>Burkholderiales</taxon>
        <taxon>Burkholderiaceae</taxon>
        <taxon>Burkholderia</taxon>
        <taxon>Burkholderia cepacia complex</taxon>
    </lineage>
</organism>
<proteinExistence type="predicted"/>
<evidence type="ECO:0000313" key="3">
    <source>
        <dbReference type="Proteomes" id="UP000494109"/>
    </source>
</evidence>
<protein>
    <submittedName>
        <fullName evidence="2">Uncharacterized protein</fullName>
    </submittedName>
</protein>
<reference evidence="2 3" key="1">
    <citation type="submission" date="2019-09" db="EMBL/GenBank/DDBJ databases">
        <authorList>
            <person name="Depoorter E."/>
        </authorList>
    </citation>
    <scope>NUCLEOTIDE SEQUENCE [LARGE SCALE GENOMIC DNA]</scope>
    <source>
        <strain evidence="2">R-71033</strain>
    </source>
</reference>
<sequence>MTHDAVQWLQRPEPPLSDIGPDPDPPDPDDLPPDMPEPYREPEGDPPGHAPPRARAARAYAANGCGNANAQRGIAMSIRVKPGVLRDIAETLGRHFEARAMPFHIEEAPLDALHIGFRVDGHPASLTVAFDADAFAALEQAGIESQRRALTRVAVEFDEMMARRAPTAYAGDFRFNRL</sequence>
<evidence type="ECO:0000313" key="2">
    <source>
        <dbReference type="EMBL" id="VWD48891.1"/>
    </source>
</evidence>
<name>A0A6P3ANH0_9BURK</name>
<dbReference type="Proteomes" id="UP000494109">
    <property type="component" value="Unassembled WGS sequence"/>
</dbReference>
<dbReference type="AlphaFoldDB" id="A0A6P3ANH0"/>